<dbReference type="EMBL" id="CM023482">
    <property type="protein sequence ID" value="KAH6937623.1"/>
    <property type="molecule type" value="Genomic_DNA"/>
</dbReference>
<gene>
    <name evidence="1" type="ORF">HPB50_002538</name>
</gene>
<evidence type="ECO:0000313" key="2">
    <source>
        <dbReference type="Proteomes" id="UP000821845"/>
    </source>
</evidence>
<protein>
    <submittedName>
        <fullName evidence="1">Uncharacterized protein</fullName>
    </submittedName>
</protein>
<sequence length="248" mass="27167">MPTRHAKPHSEAGYGVLAAISRPEYSTALAQTSTNNDLELATDVMDTNDQDTETQVLQGESNSDAGNMEAEESDEDAKNGHWQLAMSLQQRKRLRKQERTAPDDSDARAIERANGDPETCKSDKFLLRLCNGSNTVIVSTAYEEVAEKILRSKALELNSAETTFANQSVPCPEGATPQRHRGAPKRLPQRCRLHLLQQQSSAQTNGILKRHCSSMDREDCAPPGGASSRSQSRSGSREASNSRNGDQE</sequence>
<reference evidence="1" key="1">
    <citation type="submission" date="2020-05" db="EMBL/GenBank/DDBJ databases">
        <title>Large-scale comparative analyses of tick genomes elucidate their genetic diversity and vector capacities.</title>
        <authorList>
            <person name="Jia N."/>
            <person name="Wang J."/>
            <person name="Shi W."/>
            <person name="Du L."/>
            <person name="Sun Y."/>
            <person name="Zhan W."/>
            <person name="Jiang J."/>
            <person name="Wang Q."/>
            <person name="Zhang B."/>
            <person name="Ji P."/>
            <person name="Sakyi L.B."/>
            <person name="Cui X."/>
            <person name="Yuan T."/>
            <person name="Jiang B."/>
            <person name="Yang W."/>
            <person name="Lam T.T.-Y."/>
            <person name="Chang Q."/>
            <person name="Ding S."/>
            <person name="Wang X."/>
            <person name="Zhu J."/>
            <person name="Ruan X."/>
            <person name="Zhao L."/>
            <person name="Wei J."/>
            <person name="Que T."/>
            <person name="Du C."/>
            <person name="Cheng J."/>
            <person name="Dai P."/>
            <person name="Han X."/>
            <person name="Huang E."/>
            <person name="Gao Y."/>
            <person name="Liu J."/>
            <person name="Shao H."/>
            <person name="Ye R."/>
            <person name="Li L."/>
            <person name="Wei W."/>
            <person name="Wang X."/>
            <person name="Wang C."/>
            <person name="Yang T."/>
            <person name="Huo Q."/>
            <person name="Li W."/>
            <person name="Guo W."/>
            <person name="Chen H."/>
            <person name="Zhou L."/>
            <person name="Ni X."/>
            <person name="Tian J."/>
            <person name="Zhou Y."/>
            <person name="Sheng Y."/>
            <person name="Liu T."/>
            <person name="Pan Y."/>
            <person name="Xia L."/>
            <person name="Li J."/>
            <person name="Zhao F."/>
            <person name="Cao W."/>
        </authorList>
    </citation>
    <scope>NUCLEOTIDE SEQUENCE</scope>
    <source>
        <strain evidence="1">Hyas-2018</strain>
    </source>
</reference>
<proteinExistence type="predicted"/>
<evidence type="ECO:0000313" key="1">
    <source>
        <dbReference type="EMBL" id="KAH6937623.1"/>
    </source>
</evidence>
<name>A0ACB7SUX5_HYAAI</name>
<organism evidence="1 2">
    <name type="scientific">Hyalomma asiaticum</name>
    <name type="common">Tick</name>
    <dbReference type="NCBI Taxonomy" id="266040"/>
    <lineage>
        <taxon>Eukaryota</taxon>
        <taxon>Metazoa</taxon>
        <taxon>Ecdysozoa</taxon>
        <taxon>Arthropoda</taxon>
        <taxon>Chelicerata</taxon>
        <taxon>Arachnida</taxon>
        <taxon>Acari</taxon>
        <taxon>Parasitiformes</taxon>
        <taxon>Ixodida</taxon>
        <taxon>Ixodoidea</taxon>
        <taxon>Ixodidae</taxon>
        <taxon>Hyalomminae</taxon>
        <taxon>Hyalomma</taxon>
    </lineage>
</organism>
<comment type="caution">
    <text evidence="1">The sequence shown here is derived from an EMBL/GenBank/DDBJ whole genome shotgun (WGS) entry which is preliminary data.</text>
</comment>
<accession>A0ACB7SUX5</accession>
<keyword evidence="2" id="KW-1185">Reference proteome</keyword>
<dbReference type="Proteomes" id="UP000821845">
    <property type="component" value="Chromosome 2"/>
</dbReference>